<evidence type="ECO:0000313" key="2">
    <source>
        <dbReference type="EMBL" id="PVY59053.1"/>
    </source>
</evidence>
<dbReference type="GO" id="GO:0003700">
    <property type="term" value="F:DNA-binding transcription factor activity"/>
    <property type="evidence" value="ECO:0007669"/>
    <property type="project" value="InterPro"/>
</dbReference>
<accession>A0A0S2W4R9</accession>
<dbReference type="Pfam" id="PF01371">
    <property type="entry name" value="Trp_repressor"/>
    <property type="match status" value="1"/>
</dbReference>
<dbReference type="InterPro" id="IPR038116">
    <property type="entry name" value="TrpR-like_sf"/>
</dbReference>
<dbReference type="PATRIC" id="fig|1297617.4.peg.1792"/>
<reference evidence="3" key="2">
    <citation type="submission" date="2015-04" db="EMBL/GenBank/DDBJ databases">
        <title>A butyrogenic pathway from the amino acid lysine in a human gut commensal.</title>
        <authorList>
            <person name="de Vos W.M."/>
            <person name="Bui N.T.P."/>
            <person name="Plugge C.M."/>
            <person name="Ritari J."/>
        </authorList>
    </citation>
    <scope>NUCLEOTIDE SEQUENCE [LARGE SCALE GENOMIC DNA]</scope>
    <source>
        <strain evidence="3">AF211</strain>
    </source>
</reference>
<keyword evidence="3" id="KW-1185">Reference proteome</keyword>
<dbReference type="PANTHER" id="PTHR40080:SF1">
    <property type="entry name" value="TRPR-LIKE PROTEIN YERC_YECD"/>
    <property type="match status" value="1"/>
</dbReference>
<name>A0A0S2W4R9_9FIRM</name>
<proteinExistence type="predicted"/>
<dbReference type="InterPro" id="IPR000831">
    <property type="entry name" value="Trp_repress"/>
</dbReference>
<dbReference type="eggNOG" id="COG4496">
    <property type="taxonomic scope" value="Bacteria"/>
</dbReference>
<dbReference type="RefSeq" id="WP_033118521.1">
    <property type="nucleotide sequence ID" value="NZ_CALICV010000109.1"/>
</dbReference>
<dbReference type="Proteomes" id="UP000064844">
    <property type="component" value="Chromosome"/>
</dbReference>
<evidence type="ECO:0000313" key="3">
    <source>
        <dbReference type="Proteomes" id="UP000064844"/>
    </source>
</evidence>
<gene>
    <name evidence="2" type="ORF">C7373_10226</name>
    <name evidence="1" type="ORF">IB211_01744c</name>
</gene>
<dbReference type="Proteomes" id="UP000245778">
    <property type="component" value="Unassembled WGS sequence"/>
</dbReference>
<reference evidence="2 4" key="3">
    <citation type="submission" date="2018-04" db="EMBL/GenBank/DDBJ databases">
        <title>Genomic Encyclopedia of Type Strains, Phase IV (KMG-IV): sequencing the most valuable type-strain genomes for metagenomic binning, comparative biology and taxonomic classification.</title>
        <authorList>
            <person name="Goeker M."/>
        </authorList>
    </citation>
    <scope>NUCLEOTIDE SEQUENCE [LARGE SCALE GENOMIC DNA]</scope>
    <source>
        <strain evidence="2 4">DSM 26588</strain>
    </source>
</reference>
<organism evidence="1 3">
    <name type="scientific">Intestinimonas butyriciproducens</name>
    <dbReference type="NCBI Taxonomy" id="1297617"/>
    <lineage>
        <taxon>Bacteria</taxon>
        <taxon>Bacillati</taxon>
        <taxon>Bacillota</taxon>
        <taxon>Clostridia</taxon>
        <taxon>Eubacteriales</taxon>
        <taxon>Intestinimonas</taxon>
    </lineage>
</organism>
<dbReference type="PANTHER" id="PTHR40080">
    <property type="entry name" value="LMO1763 PROTEIN"/>
    <property type="match status" value="1"/>
</dbReference>
<dbReference type="GeneID" id="93229158"/>
<dbReference type="NCBIfam" id="TIGR02531">
    <property type="entry name" value="yecD_yerC"/>
    <property type="match status" value="1"/>
</dbReference>
<sequence length="105" mass="12126">MTKKADKEHGDLLYESILTLKDLDECKKFFEDLCTVAELRAMEQRFEVALLLSDGMIYNDILERTGASSATISRVNRSLNYGADGYKNVLPRAKEIRKRYEQEDE</sequence>
<dbReference type="SUPFAM" id="SSF48295">
    <property type="entry name" value="TrpR-like"/>
    <property type="match status" value="1"/>
</dbReference>
<dbReference type="InterPro" id="IPR010921">
    <property type="entry name" value="Trp_repressor/repl_initiator"/>
</dbReference>
<dbReference type="GO" id="GO:0043565">
    <property type="term" value="F:sequence-specific DNA binding"/>
    <property type="evidence" value="ECO:0007669"/>
    <property type="project" value="InterPro"/>
</dbReference>
<protein>
    <submittedName>
        <fullName evidence="1">His repressor</fullName>
    </submittedName>
    <submittedName>
        <fullName evidence="2">Trp operon repressor family</fullName>
    </submittedName>
</protein>
<dbReference type="OrthoDB" id="2874807at2"/>
<dbReference type="STRING" id="1297617.IB211_01744c"/>
<dbReference type="AlphaFoldDB" id="A0A0S2W4R9"/>
<reference evidence="1 3" key="1">
    <citation type="journal article" date="2015" name="Nat. Commun.">
        <title>Production of butyrate from lysine and the Amadori product fructoselysine by a human gut commensal.</title>
        <authorList>
            <person name="Bui T.P."/>
            <person name="Ritari J."/>
            <person name="Boeren S."/>
            <person name="de Waard P."/>
            <person name="Plugge C.M."/>
            <person name="de Vos W.M."/>
        </authorList>
    </citation>
    <scope>NUCLEOTIDE SEQUENCE [LARGE SCALE GENOMIC DNA]</scope>
    <source>
        <strain evidence="1 3">AF211</strain>
    </source>
</reference>
<dbReference type="InterPro" id="IPR013368">
    <property type="entry name" value="YecD_YerC"/>
</dbReference>
<dbReference type="KEGG" id="ibu:IB211_01744c"/>
<dbReference type="Gene3D" id="1.10.1270.10">
    <property type="entry name" value="TrpR-like"/>
    <property type="match status" value="1"/>
</dbReference>
<dbReference type="EMBL" id="QEKK01000002">
    <property type="protein sequence ID" value="PVY59053.1"/>
    <property type="molecule type" value="Genomic_DNA"/>
</dbReference>
<dbReference type="EMBL" id="CP011307">
    <property type="protein sequence ID" value="ALP94135.1"/>
    <property type="molecule type" value="Genomic_DNA"/>
</dbReference>
<evidence type="ECO:0000313" key="1">
    <source>
        <dbReference type="EMBL" id="ALP94135.1"/>
    </source>
</evidence>
<dbReference type="PIRSF" id="PIRSF012508">
    <property type="entry name" value="YerC"/>
    <property type="match status" value="1"/>
</dbReference>
<evidence type="ECO:0000313" key="4">
    <source>
        <dbReference type="Proteomes" id="UP000245778"/>
    </source>
</evidence>